<reference evidence="2" key="1">
    <citation type="journal article" date="2018" name="BMC Genomics">
        <title>Genomic insights into host adaptation between the wheat stripe rust pathogen (Puccinia striiformis f. sp. tritici) and the barley stripe rust pathogen (Puccinia striiformis f. sp. hordei).</title>
        <authorList>
            <person name="Xia C."/>
            <person name="Wang M."/>
            <person name="Yin C."/>
            <person name="Cornejo O.E."/>
            <person name="Hulbert S.H."/>
            <person name="Chen X."/>
        </authorList>
    </citation>
    <scope>NUCLEOTIDE SEQUENCE [LARGE SCALE GENOMIC DNA]</scope>
    <source>
        <strain evidence="2">93-210</strain>
    </source>
</reference>
<gene>
    <name evidence="1" type="ORF">MJO28_015706</name>
</gene>
<reference evidence="2" key="2">
    <citation type="journal article" date="2018" name="Mol. Plant Microbe Interact.">
        <title>Genome sequence resources for the wheat stripe rust pathogen (Puccinia striiformis f. sp. tritici) and the barley stripe rust pathogen (Puccinia striiformis f. sp. hordei).</title>
        <authorList>
            <person name="Xia C."/>
            <person name="Wang M."/>
            <person name="Yin C."/>
            <person name="Cornejo O.E."/>
            <person name="Hulbert S.H."/>
            <person name="Chen X."/>
        </authorList>
    </citation>
    <scope>NUCLEOTIDE SEQUENCE [LARGE SCALE GENOMIC DNA]</scope>
    <source>
        <strain evidence="2">93-210</strain>
    </source>
</reference>
<evidence type="ECO:0000313" key="2">
    <source>
        <dbReference type="Proteomes" id="UP001060170"/>
    </source>
</evidence>
<dbReference type="Proteomes" id="UP001060170">
    <property type="component" value="Chromosome 17"/>
</dbReference>
<comment type="caution">
    <text evidence="1">The sequence shown here is derived from an EMBL/GenBank/DDBJ whole genome shotgun (WGS) entry which is preliminary data.</text>
</comment>
<dbReference type="EMBL" id="CM045881">
    <property type="protein sequence ID" value="KAI7936807.1"/>
    <property type="molecule type" value="Genomic_DNA"/>
</dbReference>
<organism evidence="1 2">
    <name type="scientific">Puccinia striiformis f. sp. tritici</name>
    <dbReference type="NCBI Taxonomy" id="168172"/>
    <lineage>
        <taxon>Eukaryota</taxon>
        <taxon>Fungi</taxon>
        <taxon>Dikarya</taxon>
        <taxon>Basidiomycota</taxon>
        <taxon>Pucciniomycotina</taxon>
        <taxon>Pucciniomycetes</taxon>
        <taxon>Pucciniales</taxon>
        <taxon>Pucciniaceae</taxon>
        <taxon>Puccinia</taxon>
    </lineage>
</organism>
<name>A0ACC0DQK9_9BASI</name>
<sequence>MVALTNLTNWLKVANPSSLSTIGRGHHQPRPTNQPILSRHQIQLLINFTSNKRAQALPFVMTTRLRSLRPSSLRFGIIRTISIWRVGVSSRIYVGRSNLNLTSVSLAEQLKAQARQS</sequence>
<reference evidence="1 2" key="3">
    <citation type="journal article" date="2022" name="Microbiol. Spectr.">
        <title>Folding features and dynamics of 3D genome architecture in plant fungal pathogens.</title>
        <authorList>
            <person name="Xia C."/>
        </authorList>
    </citation>
    <scope>NUCLEOTIDE SEQUENCE [LARGE SCALE GENOMIC DNA]</scope>
    <source>
        <strain evidence="1 2">93-210</strain>
    </source>
</reference>
<proteinExistence type="predicted"/>
<keyword evidence="2" id="KW-1185">Reference proteome</keyword>
<protein>
    <submittedName>
        <fullName evidence="1">Uncharacterized protein</fullName>
    </submittedName>
</protein>
<evidence type="ECO:0000313" key="1">
    <source>
        <dbReference type="EMBL" id="KAI7936807.1"/>
    </source>
</evidence>
<accession>A0ACC0DQK9</accession>